<comment type="caution">
    <text evidence="10">The sequence shown here is derived from an EMBL/GenBank/DDBJ whole genome shotgun (WGS) entry which is preliminary data.</text>
</comment>
<sequence>MRPMRCVRAVLWPRLPRPALRSFGVQRPGQHGDKARAGASCKTRGEATDAEAPEVHNIGAGPGAQDMDLAAWSKLKNSEAQSGKRVGMAISDSLSHVWQQPDAAKAAISFEQLPGVSPGVTAVLARKVLSEEECRALIAAFPTEGQGYMAGDRVAELYRDRKVKSRVLVNDAFLASLLQDRLGPQLPQVLDGGRLLQVNPNFRLVHYETGGRHSTHIDGREPVQPRRDEEANGWVQSRLTMQVYLNSHGKDFEGGEFAIVDAEEEGGEVRVKHTVRPSAGDVVLFYQERLDPPSQCPPYELQHQGNDVTWGEKFACRTMVDYIFPDEETARLSNVKDDTMFSSNGASPSVLAIGNTIIDTMLTISHIPIDEKIHVRSKQTYVGGQGANAAQAMAQLGLRVAFLTRLGDDVEGQTALQAYEGLDMDLRHALVVPGAQTSVATVLVASDEERHRSCLIHDDKNLMEACGQEKVEAAIQRLRSGHFSAVYTDGWQLDMALPICRAAKELGVPIVADIEAISQKTMELAELSTVLIASGIYVKILAGMPDLVVSLQMLASPTRTVIATLGAKGSLGLVGDGEVIFVPALEVDVQDTTGAGDTYHAGYAVAFLRGQGLEEAMTFATTAAAAKCTTPGPAVTLAALQRFGLAPS</sequence>
<dbReference type="GO" id="GO:0005829">
    <property type="term" value="C:cytosol"/>
    <property type="evidence" value="ECO:0007669"/>
    <property type="project" value="TreeGrafter"/>
</dbReference>
<evidence type="ECO:0000256" key="4">
    <source>
        <dbReference type="ARBA" id="ARBA00022777"/>
    </source>
</evidence>
<keyword evidence="5" id="KW-0223">Dioxygenase</keyword>
<name>A0AA36MHT0_9DINO</name>
<dbReference type="GO" id="GO:0051213">
    <property type="term" value="F:dioxygenase activity"/>
    <property type="evidence" value="ECO:0007669"/>
    <property type="project" value="UniProtKB-KW"/>
</dbReference>
<keyword evidence="6" id="KW-0560">Oxidoreductase</keyword>
<dbReference type="PANTHER" id="PTHR10584:SF157">
    <property type="entry name" value="SULFOFRUCTOSE KINASE"/>
    <property type="match status" value="1"/>
</dbReference>
<dbReference type="InterPro" id="IPR011611">
    <property type="entry name" value="PfkB_dom"/>
</dbReference>
<feature type="region of interest" description="Disordered" evidence="8">
    <location>
        <begin position="23"/>
        <end position="63"/>
    </location>
</feature>
<dbReference type="PANTHER" id="PTHR10584">
    <property type="entry name" value="SUGAR KINASE"/>
    <property type="match status" value="1"/>
</dbReference>
<comment type="cofactor">
    <cofactor evidence="1">
        <name>L-ascorbate</name>
        <dbReference type="ChEBI" id="CHEBI:38290"/>
    </cofactor>
</comment>
<evidence type="ECO:0000256" key="6">
    <source>
        <dbReference type="ARBA" id="ARBA00023002"/>
    </source>
</evidence>
<dbReference type="SUPFAM" id="SSF53613">
    <property type="entry name" value="Ribokinase-like"/>
    <property type="match status" value="1"/>
</dbReference>
<evidence type="ECO:0000256" key="7">
    <source>
        <dbReference type="ARBA" id="ARBA00023004"/>
    </source>
</evidence>
<dbReference type="InterPro" id="IPR005123">
    <property type="entry name" value="Oxoglu/Fe-dep_dioxygenase_dom"/>
</dbReference>
<evidence type="ECO:0000259" key="9">
    <source>
        <dbReference type="PROSITE" id="PS51471"/>
    </source>
</evidence>
<evidence type="ECO:0000256" key="1">
    <source>
        <dbReference type="ARBA" id="ARBA00001961"/>
    </source>
</evidence>
<dbReference type="InterPro" id="IPR002173">
    <property type="entry name" value="Carboh/pur_kinase_PfkB_CS"/>
</dbReference>
<dbReference type="GO" id="GO:0016705">
    <property type="term" value="F:oxidoreductase activity, acting on paired donors, with incorporation or reduction of molecular oxygen"/>
    <property type="evidence" value="ECO:0007669"/>
    <property type="project" value="InterPro"/>
</dbReference>
<dbReference type="Gene3D" id="3.40.1190.20">
    <property type="match status" value="1"/>
</dbReference>
<proteinExistence type="predicted"/>
<dbReference type="InterPro" id="IPR029056">
    <property type="entry name" value="Ribokinase-like"/>
</dbReference>
<evidence type="ECO:0000313" key="10">
    <source>
        <dbReference type="EMBL" id="CAJ1372031.1"/>
    </source>
</evidence>
<feature type="domain" description="Fe2OG dioxygenase" evidence="9">
    <location>
        <begin position="197"/>
        <end position="322"/>
    </location>
</feature>
<gene>
    <name evidence="10" type="ORF">EVOR1521_LOCUS2189</name>
</gene>
<dbReference type="GO" id="GO:0016301">
    <property type="term" value="F:kinase activity"/>
    <property type="evidence" value="ECO:0007669"/>
    <property type="project" value="UniProtKB-KW"/>
</dbReference>
<dbReference type="SMART" id="SM00702">
    <property type="entry name" value="P4Hc"/>
    <property type="match status" value="1"/>
</dbReference>
<keyword evidence="4" id="KW-0418">Kinase</keyword>
<dbReference type="AlphaFoldDB" id="A0AA36MHT0"/>
<keyword evidence="7" id="KW-0408">Iron</keyword>
<dbReference type="InterPro" id="IPR006620">
    <property type="entry name" value="Pro_4_hyd_alph"/>
</dbReference>
<dbReference type="Pfam" id="PF00294">
    <property type="entry name" value="PfkB"/>
    <property type="match status" value="1"/>
</dbReference>
<evidence type="ECO:0000256" key="8">
    <source>
        <dbReference type="SAM" id="MobiDB-lite"/>
    </source>
</evidence>
<reference evidence="10" key="1">
    <citation type="submission" date="2023-08" db="EMBL/GenBank/DDBJ databases">
        <authorList>
            <person name="Chen Y."/>
            <person name="Shah S."/>
            <person name="Dougan E. K."/>
            <person name="Thang M."/>
            <person name="Chan C."/>
        </authorList>
    </citation>
    <scope>NUCLEOTIDE SEQUENCE</scope>
</reference>
<dbReference type="PROSITE" id="PS00584">
    <property type="entry name" value="PFKB_KINASES_2"/>
    <property type="match status" value="1"/>
</dbReference>
<dbReference type="PROSITE" id="PS51471">
    <property type="entry name" value="FE2OG_OXY"/>
    <property type="match status" value="1"/>
</dbReference>
<organism evidence="10 11">
    <name type="scientific">Effrenium voratum</name>
    <dbReference type="NCBI Taxonomy" id="2562239"/>
    <lineage>
        <taxon>Eukaryota</taxon>
        <taxon>Sar</taxon>
        <taxon>Alveolata</taxon>
        <taxon>Dinophyceae</taxon>
        <taxon>Suessiales</taxon>
        <taxon>Symbiodiniaceae</taxon>
        <taxon>Effrenium</taxon>
    </lineage>
</organism>
<dbReference type="InterPro" id="IPR044862">
    <property type="entry name" value="Pro_4_hyd_alph_FE2OG_OXY"/>
</dbReference>
<evidence type="ECO:0000313" key="11">
    <source>
        <dbReference type="Proteomes" id="UP001178507"/>
    </source>
</evidence>
<dbReference type="Gene3D" id="2.60.120.620">
    <property type="entry name" value="q2cbj1_9rhob like domain"/>
    <property type="match status" value="1"/>
</dbReference>
<evidence type="ECO:0000256" key="2">
    <source>
        <dbReference type="ARBA" id="ARBA00022679"/>
    </source>
</evidence>
<evidence type="ECO:0000256" key="5">
    <source>
        <dbReference type="ARBA" id="ARBA00022964"/>
    </source>
</evidence>
<evidence type="ECO:0000256" key="3">
    <source>
        <dbReference type="ARBA" id="ARBA00022723"/>
    </source>
</evidence>
<keyword evidence="3" id="KW-0479">Metal-binding</keyword>
<dbReference type="GO" id="GO:0005506">
    <property type="term" value="F:iron ion binding"/>
    <property type="evidence" value="ECO:0007669"/>
    <property type="project" value="InterPro"/>
</dbReference>
<keyword evidence="11" id="KW-1185">Reference proteome</keyword>
<dbReference type="Proteomes" id="UP001178507">
    <property type="component" value="Unassembled WGS sequence"/>
</dbReference>
<accession>A0AA36MHT0</accession>
<dbReference type="Pfam" id="PF13640">
    <property type="entry name" value="2OG-FeII_Oxy_3"/>
    <property type="match status" value="1"/>
</dbReference>
<dbReference type="GO" id="GO:0031418">
    <property type="term" value="F:L-ascorbic acid binding"/>
    <property type="evidence" value="ECO:0007669"/>
    <property type="project" value="InterPro"/>
</dbReference>
<dbReference type="EMBL" id="CAUJNA010000113">
    <property type="protein sequence ID" value="CAJ1372031.1"/>
    <property type="molecule type" value="Genomic_DNA"/>
</dbReference>
<protein>
    <recommendedName>
        <fullName evidence="9">Fe2OG dioxygenase domain-containing protein</fullName>
    </recommendedName>
</protein>
<keyword evidence="2" id="KW-0808">Transferase</keyword>